<dbReference type="Proteomes" id="UP000887565">
    <property type="component" value="Unplaced"/>
</dbReference>
<evidence type="ECO:0000313" key="2">
    <source>
        <dbReference type="Proteomes" id="UP000887565"/>
    </source>
</evidence>
<keyword evidence="1" id="KW-0175">Coiled coil</keyword>
<evidence type="ECO:0000313" key="3">
    <source>
        <dbReference type="WBParaSite" id="nRc.2.0.1.t16652-RA"/>
    </source>
</evidence>
<organism evidence="2 3">
    <name type="scientific">Romanomermis culicivorax</name>
    <name type="common">Nematode worm</name>
    <dbReference type="NCBI Taxonomy" id="13658"/>
    <lineage>
        <taxon>Eukaryota</taxon>
        <taxon>Metazoa</taxon>
        <taxon>Ecdysozoa</taxon>
        <taxon>Nematoda</taxon>
        <taxon>Enoplea</taxon>
        <taxon>Dorylaimia</taxon>
        <taxon>Mermithida</taxon>
        <taxon>Mermithoidea</taxon>
        <taxon>Mermithidae</taxon>
        <taxon>Romanomermis</taxon>
    </lineage>
</organism>
<proteinExistence type="predicted"/>
<dbReference type="WBParaSite" id="nRc.2.0.1.t16652-RA">
    <property type="protein sequence ID" value="nRc.2.0.1.t16652-RA"/>
    <property type="gene ID" value="nRc.2.0.1.g16652"/>
</dbReference>
<evidence type="ECO:0000256" key="1">
    <source>
        <dbReference type="SAM" id="Coils"/>
    </source>
</evidence>
<keyword evidence="2" id="KW-1185">Reference proteome</keyword>
<dbReference type="AlphaFoldDB" id="A0A915IRK3"/>
<feature type="coiled-coil region" evidence="1">
    <location>
        <begin position="177"/>
        <end position="215"/>
    </location>
</feature>
<name>A0A915IRK3_ROMCU</name>
<protein>
    <submittedName>
        <fullName evidence="3">Uncharacterized protein</fullName>
    </submittedName>
</protein>
<accession>A0A915IRK3</accession>
<sequence>MIQIDMTKENRRQSVVAYQPEYVPGYKPPVFENILQSDQPGIKITHIGNKVMVSPIGKQPSAPVTIAKVSTMMDQQSEKSRVDSPKMDQVVGMQAEPVGAQEWQQVIPADLNTPIDLNQEGDDLEVDKEVTVESSMQPDEETQVTSLVDQTESLVSGIEQMLDESNLITIAEAPTMAEIETRLRKQAEKEIERQKDTFVKKLAEQKARLDEQQKQLEQ</sequence>
<reference evidence="3" key="1">
    <citation type="submission" date="2022-11" db="UniProtKB">
        <authorList>
            <consortium name="WormBaseParasite"/>
        </authorList>
    </citation>
    <scope>IDENTIFICATION</scope>
</reference>